<accession>A0A385SNF0</accession>
<dbReference type="Proteomes" id="UP000266183">
    <property type="component" value="Chromosome"/>
</dbReference>
<dbReference type="InterPro" id="IPR021314">
    <property type="entry name" value="DUF2911"/>
</dbReference>
<organism evidence="2 3">
    <name type="scientific">Chryseolinea soli</name>
    <dbReference type="NCBI Taxonomy" id="2321403"/>
    <lineage>
        <taxon>Bacteria</taxon>
        <taxon>Pseudomonadati</taxon>
        <taxon>Bacteroidota</taxon>
        <taxon>Cytophagia</taxon>
        <taxon>Cytophagales</taxon>
        <taxon>Fulvivirgaceae</taxon>
        <taxon>Chryseolinea</taxon>
    </lineage>
</organism>
<gene>
    <name evidence="2" type="ORF">D4L85_18145</name>
</gene>
<keyword evidence="1" id="KW-0472">Membrane</keyword>
<evidence type="ECO:0000313" key="3">
    <source>
        <dbReference type="Proteomes" id="UP000266183"/>
    </source>
</evidence>
<proteinExistence type="predicted"/>
<dbReference type="Pfam" id="PF11138">
    <property type="entry name" value="DUF2911"/>
    <property type="match status" value="1"/>
</dbReference>
<evidence type="ECO:0000313" key="2">
    <source>
        <dbReference type="EMBL" id="AYB32372.1"/>
    </source>
</evidence>
<keyword evidence="1" id="KW-0812">Transmembrane</keyword>
<name>A0A385SNF0_9BACT</name>
<dbReference type="AlphaFoldDB" id="A0A385SNF0"/>
<sequence length="202" mass="22056">MPFAGLFTKCQDSIPIFDNNATIMNKKVLIGIVLLATIAAGFFIYRATRPSPPGSVELTVGDLTVSVSYSRPSVRGRLIFGPEEQKALQPFGTYWRLGANKATQITLSSNVTFNGQPVKAGTYRMYAIPGADSFEIMLNTELGKSGAEMPDHQFDILQTKVPVATASTSVEKFTISMAEAQQGIDAVFEWSTIRFVIPIRPQ</sequence>
<reference evidence="3" key="1">
    <citation type="submission" date="2018-09" db="EMBL/GenBank/DDBJ databases">
        <title>Chryseolinea sp. KIS68-18 isolated from soil.</title>
        <authorList>
            <person name="Weon H.-Y."/>
            <person name="Kwon S.-W."/>
            <person name="Lee S.A."/>
        </authorList>
    </citation>
    <scope>NUCLEOTIDE SEQUENCE [LARGE SCALE GENOMIC DNA]</scope>
    <source>
        <strain evidence="3">KIS68-18</strain>
    </source>
</reference>
<keyword evidence="3" id="KW-1185">Reference proteome</keyword>
<evidence type="ECO:0000256" key="1">
    <source>
        <dbReference type="SAM" id="Phobius"/>
    </source>
</evidence>
<dbReference type="KEGG" id="chk:D4L85_18145"/>
<keyword evidence="1" id="KW-1133">Transmembrane helix</keyword>
<protein>
    <submittedName>
        <fullName evidence="2">DUF2911 domain-containing protein</fullName>
    </submittedName>
</protein>
<feature type="transmembrane region" description="Helical" evidence="1">
    <location>
        <begin position="28"/>
        <end position="45"/>
    </location>
</feature>
<dbReference type="EMBL" id="CP032382">
    <property type="protein sequence ID" value="AYB32372.1"/>
    <property type="molecule type" value="Genomic_DNA"/>
</dbReference>